<gene>
    <name evidence="1" type="ORF">Taro_051099</name>
</gene>
<protein>
    <submittedName>
        <fullName evidence="1">Uncharacterized protein</fullName>
    </submittedName>
</protein>
<evidence type="ECO:0000313" key="1">
    <source>
        <dbReference type="EMBL" id="MQM18114.1"/>
    </source>
</evidence>
<sequence length="193" mass="19727">MNLIKGVIQAKQSHISIHLTETQLGVGIGNADSKAGIGNADFSVGIGNAGFKAGIANAGSKHGNPVPAGHQVAYVPFLSLLCSTLLSLGSGGGGGQCDEAEGTTQPIYPFLGRRKAEASSFSSSCFAPPGSNIRSAPGRDGDGRSFHPPLASLSPSSLHILNTVSAPSHGTLEQVIPIAILYKAHTQQHRSPI</sequence>
<proteinExistence type="predicted"/>
<name>A0A843XF36_COLES</name>
<reference evidence="1" key="1">
    <citation type="submission" date="2017-07" db="EMBL/GenBank/DDBJ databases">
        <title>Taro Niue Genome Assembly and Annotation.</title>
        <authorList>
            <person name="Atibalentja N."/>
            <person name="Keating K."/>
            <person name="Fields C.J."/>
        </authorList>
    </citation>
    <scope>NUCLEOTIDE SEQUENCE</scope>
    <source>
        <strain evidence="1">Niue_2</strain>
        <tissue evidence="1">Leaf</tissue>
    </source>
</reference>
<accession>A0A843XF36</accession>
<organism evidence="1 2">
    <name type="scientific">Colocasia esculenta</name>
    <name type="common">Wild taro</name>
    <name type="synonym">Arum esculentum</name>
    <dbReference type="NCBI Taxonomy" id="4460"/>
    <lineage>
        <taxon>Eukaryota</taxon>
        <taxon>Viridiplantae</taxon>
        <taxon>Streptophyta</taxon>
        <taxon>Embryophyta</taxon>
        <taxon>Tracheophyta</taxon>
        <taxon>Spermatophyta</taxon>
        <taxon>Magnoliopsida</taxon>
        <taxon>Liliopsida</taxon>
        <taxon>Araceae</taxon>
        <taxon>Aroideae</taxon>
        <taxon>Colocasieae</taxon>
        <taxon>Colocasia</taxon>
    </lineage>
</organism>
<comment type="caution">
    <text evidence="1">The sequence shown here is derived from an EMBL/GenBank/DDBJ whole genome shotgun (WGS) entry which is preliminary data.</text>
</comment>
<evidence type="ECO:0000313" key="2">
    <source>
        <dbReference type="Proteomes" id="UP000652761"/>
    </source>
</evidence>
<dbReference type="EMBL" id="NMUH01007978">
    <property type="protein sequence ID" value="MQM18114.1"/>
    <property type="molecule type" value="Genomic_DNA"/>
</dbReference>
<keyword evidence="2" id="KW-1185">Reference proteome</keyword>
<dbReference type="Proteomes" id="UP000652761">
    <property type="component" value="Unassembled WGS sequence"/>
</dbReference>
<dbReference type="AlphaFoldDB" id="A0A843XF36"/>